<dbReference type="GO" id="GO:0006355">
    <property type="term" value="P:regulation of DNA-templated transcription"/>
    <property type="evidence" value="ECO:0007669"/>
    <property type="project" value="InterPro"/>
</dbReference>
<accession>E9M5N3</accession>
<feature type="compositionally biased region" description="Polar residues" evidence="6">
    <location>
        <begin position="466"/>
        <end position="478"/>
    </location>
</feature>
<keyword evidence="9" id="KW-1185">Reference proteome</keyword>
<evidence type="ECO:0000256" key="2">
    <source>
        <dbReference type="ARBA" id="ARBA00023015"/>
    </source>
</evidence>
<dbReference type="GO" id="GO:0003677">
    <property type="term" value="F:DNA binding"/>
    <property type="evidence" value="ECO:0007669"/>
    <property type="project" value="UniProtKB-KW"/>
</dbReference>
<dbReference type="GeneID" id="10192241"/>
<dbReference type="Pfam" id="PF03326">
    <property type="entry name" value="Herpes_TAF50"/>
    <property type="match status" value="1"/>
</dbReference>
<evidence type="ECO:0000313" key="9">
    <source>
        <dbReference type="Proteomes" id="UP000134313"/>
    </source>
</evidence>
<dbReference type="RefSeq" id="YP_004207886.1">
    <property type="nucleotide sequence ID" value="NC_015049.1"/>
</dbReference>
<keyword evidence="1" id="KW-0244">Early protein</keyword>
<dbReference type="Proteomes" id="UP000164320">
    <property type="component" value="Genome"/>
</dbReference>
<dbReference type="InterPro" id="IPR004998">
    <property type="entry name" value="Herpes_TAF50"/>
</dbReference>
<proteinExistence type="predicted"/>
<feature type="region of interest" description="Disordered" evidence="6">
    <location>
        <begin position="600"/>
        <end position="644"/>
    </location>
</feature>
<gene>
    <name evidence="8" type="ORF">RHVP-L.50</name>
    <name evidence="7" type="ORF">RHVP.50</name>
</gene>
<dbReference type="Proteomes" id="UP000134313">
    <property type="component" value="Segment"/>
</dbReference>
<evidence type="ECO:0000313" key="8">
    <source>
        <dbReference type="EMBL" id="ADW24473.1"/>
    </source>
</evidence>
<dbReference type="EMBL" id="HQ698924">
    <property type="protein sequence ID" value="ADW24473.1"/>
    <property type="molecule type" value="Genomic_DNA"/>
</dbReference>
<evidence type="ECO:0000256" key="1">
    <source>
        <dbReference type="ARBA" id="ARBA00022518"/>
    </source>
</evidence>
<sequence length="661" mass="73410">MLGTEKPLKKRLYELATEFSTMLSKKCTAPAQNISHVIRLEQAVRQLQWSACKYGAIGPMIFETNLYNLWMMYRNHRARHSATLHKQHPCGFVAQQCLKFLSERLTFTTDRILTMAASSGVDIPQPLACAIYDILVDVRDKCGPMPAKSGEGRQNLLTVMRTLMTVYAKAQEEGKISPKLEAFIRLCSPMLDLNRMFIPIFQHAYGILPSSRAYAIGPTEHRRRTCSFVYLDCLPNGSYALPDCLLIESTEDSLHRINHGNMGKFLQVPENIINSHMLSHVTSPCLAQIFEENIHNPNMSKILATLEGTMGLLRQKGRPYLNWSKHQALYLPSDEPDTEATASHSPATSYAYFQENAQATIELTEDAPDFIPPRKRQRTEQLDQQGEASTTLDYPTSPPTQLSVPYRAAPAPSTSLVNYDQQEIHPRSDPKVSLQSFESAFGTTHSSAPMGQQSKHVHSTYGPCPQTGNSSTIQTQPSEAHAMGRHQLPQHLPGPRCHVSQHPNQQFAYNAQPSHRFGSQHTTNSAQQMHPMANERPQTNPSAFREKTISRLNPHDGRAQQNSQPDPRQNPNSLSVPRPPTSEDSLLQQAIDDIYACLGEESSGHAPPMSCPPAPRTTPGPVMGPVLTGSSHGAQNPESSCNSSEVFTCSDNSMLSMYSDM</sequence>
<feature type="compositionally biased region" description="Pro residues" evidence="6">
    <location>
        <begin position="609"/>
        <end position="618"/>
    </location>
</feature>
<feature type="compositionally biased region" description="Polar residues" evidence="6">
    <location>
        <begin position="628"/>
        <end position="644"/>
    </location>
</feature>
<feature type="region of interest" description="Disordered" evidence="6">
    <location>
        <begin position="554"/>
        <end position="583"/>
    </location>
</feature>
<feature type="compositionally biased region" description="Polar residues" evidence="6">
    <location>
        <begin position="515"/>
        <end position="528"/>
    </location>
</feature>
<feature type="region of interest" description="Disordered" evidence="6">
    <location>
        <begin position="365"/>
        <end position="407"/>
    </location>
</feature>
<dbReference type="EMBL" id="HQ221963">
    <property type="protein sequence ID" value="ADW24391.1"/>
    <property type="molecule type" value="Genomic_DNA"/>
</dbReference>
<evidence type="ECO:0000256" key="6">
    <source>
        <dbReference type="SAM" id="MobiDB-lite"/>
    </source>
</evidence>
<protein>
    <submittedName>
        <fullName evidence="7">Transcriptional activator</fullName>
    </submittedName>
</protein>
<dbReference type="OrthoDB" id="14944at10239"/>
<keyword evidence="4" id="KW-0010">Activator</keyword>
<evidence type="ECO:0000256" key="3">
    <source>
        <dbReference type="ARBA" id="ARBA00023125"/>
    </source>
</evidence>
<name>E9M5N3_9GAMA</name>
<keyword evidence="2" id="KW-0805">Transcription regulation</keyword>
<feature type="compositionally biased region" description="Polar residues" evidence="6">
    <location>
        <begin position="382"/>
        <end position="403"/>
    </location>
</feature>
<evidence type="ECO:0000313" key="7">
    <source>
        <dbReference type="EMBL" id="ADW24391.1"/>
    </source>
</evidence>
<evidence type="ECO:0000313" key="10">
    <source>
        <dbReference type="Proteomes" id="UP000164320"/>
    </source>
</evidence>
<organism evidence="7 9">
    <name type="scientific">Cricetid gammaherpesvirus 2</name>
    <dbReference type="NCBI Taxonomy" id="1605972"/>
    <lineage>
        <taxon>Viruses</taxon>
        <taxon>Duplodnaviria</taxon>
        <taxon>Heunggongvirae</taxon>
        <taxon>Peploviricota</taxon>
        <taxon>Herviviricetes</taxon>
        <taxon>Herpesvirales</taxon>
        <taxon>Orthoherpesviridae</taxon>
        <taxon>Gammaherpesvirinae</taxon>
        <taxon>Rhadinovirus</taxon>
        <taxon>Rhadinovirus cricetidgamma2</taxon>
    </lineage>
</organism>
<evidence type="ECO:0000256" key="4">
    <source>
        <dbReference type="ARBA" id="ARBA00023159"/>
    </source>
</evidence>
<reference evidence="9 10" key="1">
    <citation type="journal article" date="2011" name="J. Virol.">
        <title>Identification and sequencing of a novel rodent gammaherpesvirus that establishes acute and latent infection in laboratory mice.</title>
        <authorList>
            <person name="Loh J."/>
            <person name="Zhao G."/>
            <person name="Nelson C.A."/>
            <person name="Coder P."/>
            <person name="Droit L."/>
            <person name="Handley S.A."/>
            <person name="Johnson L.S."/>
            <person name="Vachharajani P."/>
            <person name="Guzman H."/>
            <person name="Tesh R.B."/>
            <person name="Wang D."/>
            <person name="Fremont D.H."/>
            <person name="Virgin H.W."/>
        </authorList>
    </citation>
    <scope>NUCLEOTIDE SEQUENCE [LARGE SCALE GENOMIC DNA]</scope>
</reference>
<feature type="compositionally biased region" description="Polar residues" evidence="6">
    <location>
        <begin position="442"/>
        <end position="454"/>
    </location>
</feature>
<feature type="compositionally biased region" description="Polar residues" evidence="6">
    <location>
        <begin position="559"/>
        <end position="575"/>
    </location>
</feature>
<keyword evidence="5" id="KW-0804">Transcription</keyword>
<evidence type="ECO:0000256" key="5">
    <source>
        <dbReference type="ARBA" id="ARBA00023163"/>
    </source>
</evidence>
<feature type="region of interest" description="Disordered" evidence="6">
    <location>
        <begin position="515"/>
        <end position="541"/>
    </location>
</feature>
<dbReference type="KEGG" id="vg:10192241"/>
<keyword evidence="3" id="KW-0238">DNA-binding</keyword>
<feature type="region of interest" description="Disordered" evidence="6">
    <location>
        <begin position="442"/>
        <end position="501"/>
    </location>
</feature>